<dbReference type="EMBL" id="CP018632">
    <property type="protein sequence ID" value="ASJ75194.1"/>
    <property type="molecule type" value="Genomic_DNA"/>
</dbReference>
<protein>
    <recommendedName>
        <fullName evidence="2">Lipopolysaccharide assembly protein B</fullName>
    </recommendedName>
</protein>
<evidence type="ECO:0000256" key="2">
    <source>
        <dbReference type="HAMAP-Rule" id="MF_00994"/>
    </source>
</evidence>
<proteinExistence type="inferred from homology"/>
<feature type="binding site" evidence="2">
    <location>
        <position position="371"/>
    </location>
    <ligand>
        <name>Fe cation</name>
        <dbReference type="ChEBI" id="CHEBI:24875"/>
    </ligand>
</feature>
<dbReference type="InterPro" id="IPR030865">
    <property type="entry name" value="LapB"/>
</dbReference>
<dbReference type="HAMAP" id="MF_00994">
    <property type="entry name" value="LPS_assembly_LapB"/>
    <property type="match status" value="1"/>
</dbReference>
<dbReference type="Pfam" id="PF13432">
    <property type="entry name" value="TPR_16"/>
    <property type="match status" value="1"/>
</dbReference>
<dbReference type="SUPFAM" id="SSF48452">
    <property type="entry name" value="TPR-like"/>
    <property type="match status" value="1"/>
</dbReference>
<dbReference type="Proteomes" id="UP000250079">
    <property type="component" value="Chromosome"/>
</dbReference>
<dbReference type="KEGG" id="gai:IMCC3135_25695"/>
<dbReference type="Pfam" id="PF13176">
    <property type="entry name" value="TPR_7"/>
    <property type="match status" value="1"/>
</dbReference>
<dbReference type="SMART" id="SM00028">
    <property type="entry name" value="TPR"/>
    <property type="match status" value="3"/>
</dbReference>
<evidence type="ECO:0000259" key="3">
    <source>
        <dbReference type="Pfam" id="PF18073"/>
    </source>
</evidence>
<keyword evidence="2" id="KW-1133">Transmembrane helix</keyword>
<dbReference type="GO" id="GO:0008653">
    <property type="term" value="P:lipopolysaccharide metabolic process"/>
    <property type="evidence" value="ECO:0007669"/>
    <property type="project" value="InterPro"/>
</dbReference>
<reference evidence="4 5" key="1">
    <citation type="submission" date="2016-12" db="EMBL/GenBank/DDBJ databases">
        <authorList>
            <person name="Song W.-J."/>
            <person name="Kurnit D.M."/>
        </authorList>
    </citation>
    <scope>NUCLEOTIDE SEQUENCE [LARGE SCALE GENOMIC DNA]</scope>
    <source>
        <strain evidence="4 5">IMCC3135</strain>
    </source>
</reference>
<name>A0A2Z2P5T9_9GAMM</name>
<evidence type="ECO:0000313" key="5">
    <source>
        <dbReference type="Proteomes" id="UP000250079"/>
    </source>
</evidence>
<dbReference type="OrthoDB" id="507476at2"/>
<dbReference type="GO" id="GO:0046890">
    <property type="term" value="P:regulation of lipid biosynthetic process"/>
    <property type="evidence" value="ECO:0007669"/>
    <property type="project" value="UniProtKB-UniRule"/>
</dbReference>
<organism evidence="4 5">
    <name type="scientific">Granulosicoccus antarcticus IMCC3135</name>
    <dbReference type="NCBI Taxonomy" id="1192854"/>
    <lineage>
        <taxon>Bacteria</taxon>
        <taxon>Pseudomonadati</taxon>
        <taxon>Pseudomonadota</taxon>
        <taxon>Gammaproteobacteria</taxon>
        <taxon>Chromatiales</taxon>
        <taxon>Granulosicoccaceae</taxon>
        <taxon>Granulosicoccus</taxon>
    </lineage>
</organism>
<evidence type="ECO:0000256" key="1">
    <source>
        <dbReference type="ARBA" id="ARBA00022723"/>
    </source>
</evidence>
<gene>
    <name evidence="4" type="primary">lapB_3</name>
    <name evidence="2" type="synonym">lapB</name>
    <name evidence="4" type="ORF">IMCC3135_25695</name>
</gene>
<keyword evidence="2" id="KW-1003">Cell membrane</keyword>
<dbReference type="Pfam" id="PF18073">
    <property type="entry name" value="Zn_ribbon_LapB"/>
    <property type="match status" value="1"/>
</dbReference>
<dbReference type="AlphaFoldDB" id="A0A2Z2P5T9"/>
<keyword evidence="5" id="KW-1185">Reference proteome</keyword>
<keyword evidence="2" id="KW-0997">Cell inner membrane</keyword>
<keyword evidence="2" id="KW-0677">Repeat</keyword>
<comment type="subcellular location">
    <subcellularLocation>
        <location evidence="2">Cell inner membrane</location>
        <topology evidence="2">Single-pass membrane protein</topology>
        <orientation evidence="2">Cytoplasmic side</orientation>
    </subcellularLocation>
</comment>
<dbReference type="Gene3D" id="1.25.40.10">
    <property type="entry name" value="Tetratricopeptide repeat domain"/>
    <property type="match status" value="1"/>
</dbReference>
<feature type="binding site" evidence="2">
    <location>
        <position position="374"/>
    </location>
    <ligand>
        <name>Fe cation</name>
        <dbReference type="ChEBI" id="CHEBI:24875"/>
    </ligand>
</feature>
<feature type="domain" description="LapB rubredoxin metal binding" evidence="3">
    <location>
        <begin position="355"/>
        <end position="380"/>
    </location>
</feature>
<dbReference type="InterPro" id="IPR019734">
    <property type="entry name" value="TPR_rpt"/>
</dbReference>
<sequence>MSIPDLLWLLLPVAAVAGWFAAKRSDAKRPDAFWDYTNNFHQGLNVLLSEQQGKALELFDDLSGTSRDTADTHIALGNLYRRRGEVERAILLHQSVIDKVALPEDIRETARFELARDYGSAGLLDRSEHVLHELLGSEHRRGDAYDSLLQLHEQEQDWEQAIAVAIEFEKNTGNNARARIAHYYCERAVLAQKQQQTASAAEFLEKARRHHPQCARALMMQASMALEAGDHDLSLTLYGQVESLRPELMPEIIDSRFAALKAANQPLQLLAFVKRIHEQKNAYSVIRSTRAVIAELHSSEAADRFFKDQILKRPSLKGLRDWVHDQVALSKPGERDKVQVICGLLDQVVEDKPAYRCNSCGFQGNVMHWRCPSCGQWDSVSTIIGVEGE</sequence>
<keyword evidence="2" id="KW-0472">Membrane</keyword>
<accession>A0A2Z2P5T9</accession>
<feature type="binding site" evidence="2">
    <location>
        <position position="360"/>
    </location>
    <ligand>
        <name>Fe cation</name>
        <dbReference type="ChEBI" id="CHEBI:24875"/>
    </ligand>
</feature>
<keyword evidence="2" id="KW-0408">Iron</keyword>
<dbReference type="InterPro" id="IPR041166">
    <property type="entry name" value="Rubredoxin_2"/>
</dbReference>
<feature type="binding site" evidence="2">
    <location>
        <position position="357"/>
    </location>
    <ligand>
        <name>Fe cation</name>
        <dbReference type="ChEBI" id="CHEBI:24875"/>
    </ligand>
</feature>
<evidence type="ECO:0000313" key="4">
    <source>
        <dbReference type="EMBL" id="ASJ75194.1"/>
    </source>
</evidence>
<keyword evidence="2" id="KW-0812">Transmembrane</keyword>
<comment type="function">
    <text evidence="2">Modulates cellular lipopolysaccharide (LPS) levels by regulating LpxC, which is involved in lipid A biosynthesis. May act by modulating the proteolytic activity of FtsH towards LpxC. May also coordinate assembly of proteins involved in LPS synthesis at the plasma membrane.</text>
</comment>
<keyword evidence="2" id="KW-0802">TPR repeat</keyword>
<comment type="similarity">
    <text evidence="2">Belongs to the LapB family.</text>
</comment>
<dbReference type="RefSeq" id="WP_157736267.1">
    <property type="nucleotide sequence ID" value="NZ_CP018632.1"/>
</dbReference>
<feature type="topological domain" description="Cytoplasmic" evidence="2">
    <location>
        <begin position="23"/>
        <end position="389"/>
    </location>
</feature>
<dbReference type="GO" id="GO:0009898">
    <property type="term" value="C:cytoplasmic side of plasma membrane"/>
    <property type="evidence" value="ECO:0007669"/>
    <property type="project" value="UniProtKB-UniRule"/>
</dbReference>
<keyword evidence="1 2" id="KW-0479">Metal-binding</keyword>
<dbReference type="GO" id="GO:0005506">
    <property type="term" value="F:iron ion binding"/>
    <property type="evidence" value="ECO:0007669"/>
    <property type="project" value="UniProtKB-UniRule"/>
</dbReference>
<dbReference type="InterPro" id="IPR011990">
    <property type="entry name" value="TPR-like_helical_dom_sf"/>
</dbReference>